<feature type="transmembrane region" description="Helical" evidence="1">
    <location>
        <begin position="214"/>
        <end position="232"/>
    </location>
</feature>
<feature type="transmembrane region" description="Helical" evidence="1">
    <location>
        <begin position="60"/>
        <end position="86"/>
    </location>
</feature>
<feature type="transmembrane region" description="Helical" evidence="1">
    <location>
        <begin position="145"/>
        <end position="162"/>
    </location>
</feature>
<feature type="transmembrane region" description="Helical" evidence="1">
    <location>
        <begin position="22"/>
        <end position="39"/>
    </location>
</feature>
<keyword evidence="1" id="KW-1133">Transmembrane helix</keyword>
<feature type="transmembrane region" description="Helical" evidence="1">
    <location>
        <begin position="244"/>
        <end position="262"/>
    </location>
</feature>
<feature type="transmembrane region" description="Helical" evidence="1">
    <location>
        <begin position="106"/>
        <end position="125"/>
    </location>
</feature>
<evidence type="ECO:0000313" key="2">
    <source>
        <dbReference type="EMBL" id="MPN03222.1"/>
    </source>
</evidence>
<dbReference type="AlphaFoldDB" id="A0A645EPM5"/>
<dbReference type="EMBL" id="VSSQ01049150">
    <property type="protein sequence ID" value="MPN03222.1"/>
    <property type="molecule type" value="Genomic_DNA"/>
</dbReference>
<sequence length="309" mass="35068">MGFRAVVRPLMAVMNYMDMRQLIQWTFFLLVGAVTLQLYRKTHSFWIAMGFMFSISQLNPIAISACFQFSICFIIALIGMLLTLSLRFQRITEPMLFFILGTATQYFDFYTTPVLTFGLPILALLLRRQFEGQADFRFRVSLKRVLLCLAAWASAYTLMWLAKLSLTALLSGPLAFSDAFDRLSSWMAYTPGQESALSSIGNALFFTGLNLFDLVPAVLEGALIIAYLFTIARKKPPKEIWRENVIYLFVAFLPILWIIASAKPSYHHMYFQYRGLGVAMFGGILFLLNTARRETAQHVAASAPQNPLH</sequence>
<accession>A0A645EPM5</accession>
<organism evidence="2">
    <name type="scientific">bioreactor metagenome</name>
    <dbReference type="NCBI Taxonomy" id="1076179"/>
    <lineage>
        <taxon>unclassified sequences</taxon>
        <taxon>metagenomes</taxon>
        <taxon>ecological metagenomes</taxon>
    </lineage>
</organism>
<keyword evidence="1" id="KW-0472">Membrane</keyword>
<evidence type="ECO:0008006" key="3">
    <source>
        <dbReference type="Google" id="ProtNLM"/>
    </source>
</evidence>
<comment type="caution">
    <text evidence="2">The sequence shown here is derived from an EMBL/GenBank/DDBJ whole genome shotgun (WGS) entry which is preliminary data.</text>
</comment>
<name>A0A645EPM5_9ZZZZ</name>
<proteinExistence type="predicted"/>
<feature type="transmembrane region" description="Helical" evidence="1">
    <location>
        <begin position="268"/>
        <end position="288"/>
    </location>
</feature>
<reference evidence="2" key="1">
    <citation type="submission" date="2019-08" db="EMBL/GenBank/DDBJ databases">
        <authorList>
            <person name="Kucharzyk K."/>
            <person name="Murdoch R.W."/>
            <person name="Higgins S."/>
            <person name="Loffler F."/>
        </authorList>
    </citation>
    <scope>NUCLEOTIDE SEQUENCE</scope>
</reference>
<gene>
    <name evidence="2" type="ORF">SDC9_150448</name>
</gene>
<keyword evidence="1" id="KW-0812">Transmembrane</keyword>
<protein>
    <recommendedName>
        <fullName evidence="3">Glycosyltransferase RgtA/B/C/D-like domain-containing protein</fullName>
    </recommendedName>
</protein>
<evidence type="ECO:0000256" key="1">
    <source>
        <dbReference type="SAM" id="Phobius"/>
    </source>
</evidence>